<keyword evidence="14" id="KW-1185">Reference proteome</keyword>
<sequence>MTSTRSLRIPTDPARAPFASELWLAAIGLLFDAVTGLAGLALLLLFALSLLLYPLVYIGLPLPVWSAALLLRLSRFQRRPMLITLGAEIGEPTAVETAGSARERAHTALTARTLWRSVGYWALRIPLTVLTVGGVVALLAGPIALAALPGYWRNYPTRSADFGPVTIHTWFGTAVAAACALIFLFLATPVLIRWLADLDVVAARALLAPQTLTERVAELTTSRQRVVDSAEAERRRIERDLHDGAQQRLVSLAMLLGRVRSRLGPDADPVTRELVDQAHREAKASITELRDLTRGLHPPVLTDRGLDAALSAVAARAPIPVSIEVAPELTGEHRPPATLEAIVYFVVAEALTNVAKHAGASHAWVRVTRTPARLRAVIIDDGRGGAHPVPGGGLTGIADRLSGVDGTLHIDSPATGTTTVTVEVPCAS</sequence>
<evidence type="ECO:0000256" key="7">
    <source>
        <dbReference type="ARBA" id="ARBA00022840"/>
    </source>
</evidence>
<dbReference type="EMBL" id="JANRHA010000020">
    <property type="protein sequence ID" value="MDG3016961.1"/>
    <property type="molecule type" value="Genomic_DNA"/>
</dbReference>
<keyword evidence="9" id="KW-1133">Transmembrane helix</keyword>
<evidence type="ECO:0000313" key="13">
    <source>
        <dbReference type="EMBL" id="MDG3016961.1"/>
    </source>
</evidence>
<evidence type="ECO:0000256" key="6">
    <source>
        <dbReference type="ARBA" id="ARBA00022777"/>
    </source>
</evidence>
<evidence type="ECO:0000256" key="5">
    <source>
        <dbReference type="ARBA" id="ARBA00022741"/>
    </source>
</evidence>
<dbReference type="InterPro" id="IPR025828">
    <property type="entry name" value="Put_sensor_dom"/>
</dbReference>
<proteinExistence type="predicted"/>
<evidence type="ECO:0000313" key="14">
    <source>
        <dbReference type="Proteomes" id="UP001152755"/>
    </source>
</evidence>
<dbReference type="CDD" id="cd16917">
    <property type="entry name" value="HATPase_UhpB-NarQ-NarX-like"/>
    <property type="match status" value="1"/>
</dbReference>
<keyword evidence="7" id="KW-0067">ATP-binding</keyword>
<dbReference type="Pfam" id="PF13796">
    <property type="entry name" value="Sensor"/>
    <property type="match status" value="1"/>
</dbReference>
<evidence type="ECO:0000256" key="3">
    <source>
        <dbReference type="ARBA" id="ARBA00022553"/>
    </source>
</evidence>
<dbReference type="RefSeq" id="WP_332520755.1">
    <property type="nucleotide sequence ID" value="NZ_JANRHA010000020.1"/>
</dbReference>
<protein>
    <recommendedName>
        <fullName evidence="2">histidine kinase</fullName>
        <ecNumber evidence="2">2.7.13.3</ecNumber>
    </recommendedName>
</protein>
<feature type="transmembrane region" description="Helical" evidence="9">
    <location>
        <begin position="167"/>
        <end position="187"/>
    </location>
</feature>
<keyword evidence="8" id="KW-0902">Two-component regulatory system</keyword>
<dbReference type="Gene3D" id="3.30.565.10">
    <property type="entry name" value="Histidine kinase-like ATPase, C-terminal domain"/>
    <property type="match status" value="1"/>
</dbReference>
<feature type="domain" description="Histidine kinase/HSP90-like ATPase" evidence="10">
    <location>
        <begin position="343"/>
        <end position="426"/>
    </location>
</feature>
<evidence type="ECO:0000259" key="12">
    <source>
        <dbReference type="Pfam" id="PF13796"/>
    </source>
</evidence>
<feature type="domain" description="Signal transduction histidine kinase subgroup 3 dimerisation and phosphoacceptor" evidence="11">
    <location>
        <begin position="233"/>
        <end position="301"/>
    </location>
</feature>
<dbReference type="InterPro" id="IPR050482">
    <property type="entry name" value="Sensor_HK_TwoCompSys"/>
</dbReference>
<name>A0A9X4M4E3_9ACTN</name>
<dbReference type="Pfam" id="PF07730">
    <property type="entry name" value="HisKA_3"/>
    <property type="match status" value="1"/>
</dbReference>
<dbReference type="AlphaFoldDB" id="A0A9X4M4E3"/>
<evidence type="ECO:0000259" key="11">
    <source>
        <dbReference type="Pfam" id="PF07730"/>
    </source>
</evidence>
<organism evidence="13 14">
    <name type="scientific">Speluncibacter jeojiensis</name>
    <dbReference type="NCBI Taxonomy" id="2710754"/>
    <lineage>
        <taxon>Bacteria</taxon>
        <taxon>Bacillati</taxon>
        <taxon>Actinomycetota</taxon>
        <taxon>Actinomycetes</taxon>
        <taxon>Mycobacteriales</taxon>
        <taxon>Speluncibacteraceae</taxon>
        <taxon>Speluncibacter</taxon>
    </lineage>
</organism>
<comment type="caution">
    <text evidence="13">The sequence shown here is derived from an EMBL/GenBank/DDBJ whole genome shotgun (WGS) entry which is preliminary data.</text>
</comment>
<feature type="domain" description="Putative sensor" evidence="12">
    <location>
        <begin position="29"/>
        <end position="207"/>
    </location>
</feature>
<accession>A0A9X4M4E3</accession>
<feature type="transmembrane region" description="Helical" evidence="9">
    <location>
        <begin position="51"/>
        <end position="71"/>
    </location>
</feature>
<dbReference type="InterPro" id="IPR036890">
    <property type="entry name" value="HATPase_C_sf"/>
</dbReference>
<dbReference type="Gene3D" id="1.20.5.1930">
    <property type="match status" value="1"/>
</dbReference>
<keyword evidence="3" id="KW-0597">Phosphoprotein</keyword>
<dbReference type="Proteomes" id="UP001152755">
    <property type="component" value="Unassembled WGS sequence"/>
</dbReference>
<dbReference type="GO" id="GO:0046983">
    <property type="term" value="F:protein dimerization activity"/>
    <property type="evidence" value="ECO:0007669"/>
    <property type="project" value="InterPro"/>
</dbReference>
<evidence type="ECO:0000259" key="10">
    <source>
        <dbReference type="Pfam" id="PF02518"/>
    </source>
</evidence>
<evidence type="ECO:0000256" key="1">
    <source>
        <dbReference type="ARBA" id="ARBA00000085"/>
    </source>
</evidence>
<dbReference type="InterPro" id="IPR011712">
    <property type="entry name" value="Sig_transdc_His_kin_sub3_dim/P"/>
</dbReference>
<dbReference type="GO" id="GO:0016020">
    <property type="term" value="C:membrane"/>
    <property type="evidence" value="ECO:0007669"/>
    <property type="project" value="InterPro"/>
</dbReference>
<dbReference type="EC" id="2.7.13.3" evidence="2"/>
<evidence type="ECO:0000256" key="8">
    <source>
        <dbReference type="ARBA" id="ARBA00023012"/>
    </source>
</evidence>
<dbReference type="InterPro" id="IPR003594">
    <property type="entry name" value="HATPase_dom"/>
</dbReference>
<reference evidence="13" key="1">
    <citation type="submission" date="2022-08" db="EMBL/GenBank/DDBJ databases">
        <title>Genome analysis of Corynebacteriales strain.</title>
        <authorList>
            <person name="Lee S.D."/>
        </authorList>
    </citation>
    <scope>NUCLEOTIDE SEQUENCE</scope>
    <source>
        <strain evidence="13">D3-21</strain>
    </source>
</reference>
<keyword evidence="4" id="KW-0808">Transferase</keyword>
<dbReference type="SUPFAM" id="SSF55874">
    <property type="entry name" value="ATPase domain of HSP90 chaperone/DNA topoisomerase II/histidine kinase"/>
    <property type="match status" value="1"/>
</dbReference>
<dbReference type="Pfam" id="PF02518">
    <property type="entry name" value="HATPase_c"/>
    <property type="match status" value="1"/>
</dbReference>
<keyword evidence="6" id="KW-0418">Kinase</keyword>
<evidence type="ECO:0000256" key="2">
    <source>
        <dbReference type="ARBA" id="ARBA00012438"/>
    </source>
</evidence>
<dbReference type="PANTHER" id="PTHR24421">
    <property type="entry name" value="NITRATE/NITRITE SENSOR PROTEIN NARX-RELATED"/>
    <property type="match status" value="1"/>
</dbReference>
<evidence type="ECO:0000256" key="4">
    <source>
        <dbReference type="ARBA" id="ARBA00022679"/>
    </source>
</evidence>
<evidence type="ECO:0000256" key="9">
    <source>
        <dbReference type="SAM" id="Phobius"/>
    </source>
</evidence>
<feature type="transmembrane region" description="Helical" evidence="9">
    <location>
        <begin position="21"/>
        <end position="45"/>
    </location>
</feature>
<dbReference type="GO" id="GO:0005524">
    <property type="term" value="F:ATP binding"/>
    <property type="evidence" value="ECO:0007669"/>
    <property type="project" value="UniProtKB-KW"/>
</dbReference>
<dbReference type="GO" id="GO:0000155">
    <property type="term" value="F:phosphorelay sensor kinase activity"/>
    <property type="evidence" value="ECO:0007669"/>
    <property type="project" value="InterPro"/>
</dbReference>
<comment type="catalytic activity">
    <reaction evidence="1">
        <text>ATP + protein L-histidine = ADP + protein N-phospho-L-histidine.</text>
        <dbReference type="EC" id="2.7.13.3"/>
    </reaction>
</comment>
<keyword evidence="9" id="KW-0812">Transmembrane</keyword>
<keyword evidence="5" id="KW-0547">Nucleotide-binding</keyword>
<keyword evidence="9" id="KW-0472">Membrane</keyword>
<gene>
    <name evidence="13" type="ORF">NVS88_20615</name>
</gene>
<feature type="transmembrane region" description="Helical" evidence="9">
    <location>
        <begin position="121"/>
        <end position="147"/>
    </location>
</feature>
<dbReference type="PANTHER" id="PTHR24421:SF10">
    <property type="entry name" value="NITRATE_NITRITE SENSOR PROTEIN NARQ"/>
    <property type="match status" value="1"/>
</dbReference>